<name>A0A3P1SL97_9GAMM</name>
<proteinExistence type="predicted"/>
<dbReference type="EMBL" id="RQXV01000011">
    <property type="protein sequence ID" value="RRC97515.1"/>
    <property type="molecule type" value="Genomic_DNA"/>
</dbReference>
<evidence type="ECO:0008006" key="3">
    <source>
        <dbReference type="Google" id="ProtNLM"/>
    </source>
</evidence>
<dbReference type="Proteomes" id="UP000267535">
    <property type="component" value="Unassembled WGS sequence"/>
</dbReference>
<dbReference type="RefSeq" id="WP_124927354.1">
    <property type="nucleotide sequence ID" value="NZ_BMOH01000004.1"/>
</dbReference>
<reference evidence="1 2" key="1">
    <citation type="submission" date="2018-11" db="EMBL/GenBank/DDBJ databases">
        <title>The draft genome sequence of Amphritea balenae JAMM 1525T.</title>
        <authorList>
            <person name="Fang Z."/>
            <person name="Zhang Y."/>
            <person name="Han X."/>
        </authorList>
    </citation>
    <scope>NUCLEOTIDE SEQUENCE [LARGE SCALE GENOMIC DNA]</scope>
    <source>
        <strain evidence="1 2">JAMM 1525</strain>
    </source>
</reference>
<protein>
    <recommendedName>
        <fullName evidence="3">RadC-like JAB domain-containing protein</fullName>
    </recommendedName>
</protein>
<gene>
    <name evidence="1" type="ORF">EHS89_16905</name>
</gene>
<dbReference type="AlphaFoldDB" id="A0A3P1SL97"/>
<organism evidence="1 2">
    <name type="scientific">Amphritea balenae</name>
    <dbReference type="NCBI Taxonomy" id="452629"/>
    <lineage>
        <taxon>Bacteria</taxon>
        <taxon>Pseudomonadati</taxon>
        <taxon>Pseudomonadota</taxon>
        <taxon>Gammaproteobacteria</taxon>
        <taxon>Oceanospirillales</taxon>
        <taxon>Oceanospirillaceae</taxon>
        <taxon>Amphritea</taxon>
    </lineage>
</organism>
<evidence type="ECO:0000313" key="2">
    <source>
        <dbReference type="Proteomes" id="UP000267535"/>
    </source>
</evidence>
<sequence>MVFRDALQLLDIRLLDHMVVGDTQVTLSDRTGCDLRIKN</sequence>
<keyword evidence="2" id="KW-1185">Reference proteome</keyword>
<evidence type="ECO:0000313" key="1">
    <source>
        <dbReference type="EMBL" id="RRC97515.1"/>
    </source>
</evidence>
<accession>A0A3P1SL97</accession>
<comment type="caution">
    <text evidence="1">The sequence shown here is derived from an EMBL/GenBank/DDBJ whole genome shotgun (WGS) entry which is preliminary data.</text>
</comment>